<feature type="domain" description="C2 DOCK-type" evidence="2">
    <location>
        <begin position="221"/>
        <end position="299"/>
    </location>
</feature>
<reference evidence="3" key="1">
    <citation type="submission" date="2023-03" db="EMBL/GenBank/DDBJ databases">
        <title>Complete genome of Cladonia borealis.</title>
        <authorList>
            <person name="Park H."/>
        </authorList>
    </citation>
    <scope>NUCLEOTIDE SEQUENCE</scope>
    <source>
        <strain evidence="3">ANT050790</strain>
    </source>
</reference>
<dbReference type="EMBL" id="JAFEKC020000001">
    <property type="protein sequence ID" value="KAK0517242.1"/>
    <property type="molecule type" value="Genomic_DNA"/>
</dbReference>
<evidence type="ECO:0000259" key="2">
    <source>
        <dbReference type="Pfam" id="PF14429"/>
    </source>
</evidence>
<organism evidence="3 4">
    <name type="scientific">Cladonia borealis</name>
    <dbReference type="NCBI Taxonomy" id="184061"/>
    <lineage>
        <taxon>Eukaryota</taxon>
        <taxon>Fungi</taxon>
        <taxon>Dikarya</taxon>
        <taxon>Ascomycota</taxon>
        <taxon>Pezizomycotina</taxon>
        <taxon>Lecanoromycetes</taxon>
        <taxon>OSLEUM clade</taxon>
        <taxon>Lecanoromycetidae</taxon>
        <taxon>Lecanorales</taxon>
        <taxon>Lecanorineae</taxon>
        <taxon>Cladoniaceae</taxon>
        <taxon>Cladonia</taxon>
    </lineage>
</organism>
<name>A0AA39V5S1_9LECA</name>
<dbReference type="InterPro" id="IPR027007">
    <property type="entry name" value="C2_DOCK-type_domain"/>
</dbReference>
<evidence type="ECO:0000256" key="1">
    <source>
        <dbReference type="SAM" id="MobiDB-lite"/>
    </source>
</evidence>
<protein>
    <recommendedName>
        <fullName evidence="2">C2 DOCK-type domain-containing protein</fullName>
    </recommendedName>
</protein>
<gene>
    <name evidence="3" type="ORF">JMJ35_000397</name>
</gene>
<dbReference type="AlphaFoldDB" id="A0AA39V5S1"/>
<evidence type="ECO:0000313" key="4">
    <source>
        <dbReference type="Proteomes" id="UP001166286"/>
    </source>
</evidence>
<feature type="region of interest" description="Disordered" evidence="1">
    <location>
        <begin position="284"/>
        <end position="303"/>
    </location>
</feature>
<accession>A0AA39V5S1</accession>
<proteinExistence type="predicted"/>
<dbReference type="Pfam" id="PF14429">
    <property type="entry name" value="DOCK-C2"/>
    <property type="match status" value="1"/>
</dbReference>
<comment type="caution">
    <text evidence="3">The sequence shown here is derived from an EMBL/GenBank/DDBJ whole genome shotgun (WGS) entry which is preliminary data.</text>
</comment>
<dbReference type="Proteomes" id="UP001166286">
    <property type="component" value="Unassembled WGS sequence"/>
</dbReference>
<sequence>MDTFLETRWFRERGSIHWMENNRLCDQSAAGPLRRARSTGRPGQFGTIRPPPLVVLVPSRLERPRASRRCTQKGIHGAADIADQYVDQHKIEDVTNARNNPGVPIIPQGKPAYERDALPKEMKSYLMYQFSRRSSKPVLHFVADVGQLIDSSEKVWKRLFDAGNCVLPEHLPQSFVYRENGPSCEYVIPEESNTLQNLLGQFVNLDNPLVIYHKVDFPGAPTKARSDIYITISEVVLPPQTLLSHPQQGMVPLSTNLELKNAQLTLELGKETGERIEGCIFPGSDSPGQTAWRTSAVERAESE</sequence>
<evidence type="ECO:0000313" key="3">
    <source>
        <dbReference type="EMBL" id="KAK0517242.1"/>
    </source>
</evidence>
<keyword evidence="4" id="KW-1185">Reference proteome</keyword>